<protein>
    <submittedName>
        <fullName evidence="1">Uncharacterized protein</fullName>
    </submittedName>
</protein>
<evidence type="ECO:0000313" key="1">
    <source>
        <dbReference type="EMBL" id="MFD2615063.1"/>
    </source>
</evidence>
<gene>
    <name evidence="1" type="ORF">ACFSUF_21835</name>
</gene>
<name>A0ABW5PK00_9BACL</name>
<keyword evidence="2" id="KW-1185">Reference proteome</keyword>
<reference evidence="2" key="1">
    <citation type="journal article" date="2019" name="Int. J. Syst. Evol. Microbiol.">
        <title>The Global Catalogue of Microorganisms (GCM) 10K type strain sequencing project: providing services to taxonomists for standard genome sequencing and annotation.</title>
        <authorList>
            <consortium name="The Broad Institute Genomics Platform"/>
            <consortium name="The Broad Institute Genome Sequencing Center for Infectious Disease"/>
            <person name="Wu L."/>
            <person name="Ma J."/>
        </authorList>
    </citation>
    <scope>NUCLEOTIDE SEQUENCE [LARGE SCALE GENOMIC DNA]</scope>
    <source>
        <strain evidence="2">KCTC 3950</strain>
    </source>
</reference>
<dbReference type="EMBL" id="JBHUME010000015">
    <property type="protein sequence ID" value="MFD2615063.1"/>
    <property type="molecule type" value="Genomic_DNA"/>
</dbReference>
<sequence>MNEYRTDGRISDSAYLTDYQLASQKGEPIEIWQSTLAPYEQMFGFGVHIDDFEKIQDGIRLKRNGLYLYEYKRNKRT</sequence>
<dbReference type="Proteomes" id="UP001597541">
    <property type="component" value="Unassembled WGS sequence"/>
</dbReference>
<accession>A0ABW5PK00</accession>
<proteinExistence type="predicted"/>
<comment type="caution">
    <text evidence="1">The sequence shown here is derived from an EMBL/GenBank/DDBJ whole genome shotgun (WGS) entry which is preliminary data.</text>
</comment>
<evidence type="ECO:0000313" key="2">
    <source>
        <dbReference type="Proteomes" id="UP001597541"/>
    </source>
</evidence>
<organism evidence="1 2">
    <name type="scientific">Paenibacillus gansuensis</name>
    <dbReference type="NCBI Taxonomy" id="306542"/>
    <lineage>
        <taxon>Bacteria</taxon>
        <taxon>Bacillati</taxon>
        <taxon>Bacillota</taxon>
        <taxon>Bacilli</taxon>
        <taxon>Bacillales</taxon>
        <taxon>Paenibacillaceae</taxon>
        <taxon>Paenibacillus</taxon>
    </lineage>
</organism>
<dbReference type="RefSeq" id="WP_377606573.1">
    <property type="nucleotide sequence ID" value="NZ_JBHUME010000015.1"/>
</dbReference>